<proteinExistence type="predicted"/>
<gene>
    <name evidence="2" type="ORF">UV8b_07808</name>
</gene>
<feature type="compositionally biased region" description="Acidic residues" evidence="1">
    <location>
        <begin position="129"/>
        <end position="142"/>
    </location>
</feature>
<feature type="compositionally biased region" description="Pro residues" evidence="1">
    <location>
        <begin position="147"/>
        <end position="156"/>
    </location>
</feature>
<keyword evidence="3" id="KW-1185">Reference proteome</keyword>
<dbReference type="RefSeq" id="XP_043001240.1">
    <property type="nucleotide sequence ID" value="XM_043145305.1"/>
</dbReference>
<feature type="compositionally biased region" description="Basic and acidic residues" evidence="1">
    <location>
        <begin position="21"/>
        <end position="63"/>
    </location>
</feature>
<name>A0A8E5MKV2_USTVR</name>
<feature type="compositionally biased region" description="Polar residues" evidence="1">
    <location>
        <begin position="221"/>
        <end position="234"/>
    </location>
</feature>
<dbReference type="AlphaFoldDB" id="A0A8E5MKV2"/>
<evidence type="ECO:0000313" key="3">
    <source>
        <dbReference type="Proteomes" id="UP000027002"/>
    </source>
</evidence>
<feature type="region of interest" description="Disordered" evidence="1">
    <location>
        <begin position="1"/>
        <end position="259"/>
    </location>
</feature>
<dbReference type="EMBL" id="CP072759">
    <property type="protein sequence ID" value="QUC23567.1"/>
    <property type="molecule type" value="Genomic_DNA"/>
</dbReference>
<evidence type="ECO:0000313" key="2">
    <source>
        <dbReference type="EMBL" id="QUC23567.1"/>
    </source>
</evidence>
<accession>A0A8E5MKV2</accession>
<protein>
    <submittedName>
        <fullName evidence="2">Uncharacterized protein</fullName>
    </submittedName>
</protein>
<dbReference type="KEGG" id="uvi:66068585"/>
<sequence length="270" mass="29408">MTSKQVRSAYRASTRGPPVSRAERLRRDRAEQDRIRKEAERERAAARARLARERRRDKELAERAHRRKLRMPLASVRPSQDTISRFARGGGGGGGGGGDGKPGSCCDGGDKENEAPRRGCARAGRSDLLEEQEQEQEEEEEGASPTRVPPPPPPPSTQAILINADAFFPTSSQQARELQDDANAAPARQRSLSAAGPEPSPSRPQRAVPPQDRQPPRMADTPSSPAASARTGNTEPARWPGADAQPCFRESQETEYGGEWVDELASELGF</sequence>
<feature type="compositionally biased region" description="Basic and acidic residues" evidence="1">
    <location>
        <begin position="108"/>
        <end position="117"/>
    </location>
</feature>
<reference evidence="2" key="1">
    <citation type="submission" date="2020-03" db="EMBL/GenBank/DDBJ databases">
        <title>A mixture of massive structural variations and highly conserved coding sequences in Ustilaginoidea virens genome.</title>
        <authorList>
            <person name="Zhang K."/>
            <person name="Zhao Z."/>
            <person name="Zhang Z."/>
            <person name="Li Y."/>
            <person name="Hsiang T."/>
            <person name="Sun W."/>
        </authorList>
    </citation>
    <scope>NUCLEOTIDE SEQUENCE</scope>
    <source>
        <strain evidence="2">UV-8b</strain>
    </source>
</reference>
<dbReference type="GeneID" id="66068585"/>
<evidence type="ECO:0000256" key="1">
    <source>
        <dbReference type="SAM" id="MobiDB-lite"/>
    </source>
</evidence>
<dbReference type="OrthoDB" id="4590776at2759"/>
<feature type="compositionally biased region" description="Gly residues" evidence="1">
    <location>
        <begin position="88"/>
        <end position="101"/>
    </location>
</feature>
<dbReference type="Proteomes" id="UP000027002">
    <property type="component" value="Chromosome 7"/>
</dbReference>
<organism evidence="2 3">
    <name type="scientific">Ustilaginoidea virens</name>
    <name type="common">Rice false smut fungus</name>
    <name type="synonym">Villosiclava virens</name>
    <dbReference type="NCBI Taxonomy" id="1159556"/>
    <lineage>
        <taxon>Eukaryota</taxon>
        <taxon>Fungi</taxon>
        <taxon>Dikarya</taxon>
        <taxon>Ascomycota</taxon>
        <taxon>Pezizomycotina</taxon>
        <taxon>Sordariomycetes</taxon>
        <taxon>Hypocreomycetidae</taxon>
        <taxon>Hypocreales</taxon>
        <taxon>Clavicipitaceae</taxon>
        <taxon>Ustilaginoidea</taxon>
    </lineage>
</organism>